<proteinExistence type="predicted"/>
<feature type="compositionally biased region" description="Low complexity" evidence="4">
    <location>
        <begin position="858"/>
        <end position="875"/>
    </location>
</feature>
<evidence type="ECO:0000313" key="6">
    <source>
        <dbReference type="EMBL" id="KPM41341.1"/>
    </source>
</evidence>
<evidence type="ECO:0000313" key="7">
    <source>
        <dbReference type="Proteomes" id="UP000050424"/>
    </source>
</evidence>
<feature type="compositionally biased region" description="Basic and acidic residues" evidence="4">
    <location>
        <begin position="914"/>
        <end position="930"/>
    </location>
</feature>
<feature type="region of interest" description="Disordered" evidence="4">
    <location>
        <begin position="337"/>
        <end position="409"/>
    </location>
</feature>
<dbReference type="InterPro" id="IPR036534">
    <property type="entry name" value="GAR_dom_sf"/>
</dbReference>
<sequence length="954" mass="104517">MSDSTKPMIKPARHPAQSPPPKNRLTDDILAHLAPRTAVDALSTATGALRACLTGASMTERDFTMRTAVTSKTIWEWVDELQNWPWPSESGPAGFEMPSVKRKRLSIQATTPDENDKDYMGSLLAKDVVRYEQRLATIQRDLNNLDIEEIKAHVLNNHILPLSRPGTPLSEFTRSGVLSSSSYNRMEDLTAVITAIVVGALPNLAKLSRLLQTWTLRLGVLRRVPSLLLAIEDAEVAVKSGWNAISLSSNNDELEEELSPRGPTLMKKDFDVMKLVLEKKISTPGRSLDYMLDCLEGLPDTLPDEWLDRMETAETSYAEWVAACEARMRETEWAKSIQSRARARSPSPVKKSVNGNKPSEFLPNDSLIVEESDDTESSFGSDVEFGPIPLKLPRPQPPSGVTGDPRKVSGVSEAETIVLDTRKEVAFLDTEPASSAPITAGDFDEPKKQSAGSVNGAADVVSASPGSQLPTPTIGQHPNFVDESPKTPTKSFRMDSEDMGNSSLLAGNESPDLPPLRPAARRRSDLSRNSTLTHRTSSHFDGLSSDLLEVSASPDLPRTRIRESEYLQASPPSSPPLPAIDGRESSIPPFDSPLLGPSLDEDDFLMANPLDDSFTDDFDDSISLSEFSHSFDRRGSTGDQQLQQQISQIISAIPAKIKLSNELPAVNLNPPDLQLPRIRQRPSIEPFRRSASSLSSRAGTPSFTLSPAKNLKPRSRSRQEIKVYHLSRSTGEAPIKLFIRCVGEKGERVMVRVGGGWADLGEYLKEYASHHKRRSAAGKNTKVEIQEQPHVIPSSRRSNIGSSPVGRPTSRPASALDASPMTPLAVRKTRRSVGALTGESPRLFPKTPVVTAPPPAEEGPSSEESNRSRSSSRLSWAEDDSSFLGLAGPTGKKVEMSDENKAWVESVKEKVRLASGEHRTPSTSEKRFGELGKVGGTKRLFRKNEERRESRGNR</sequence>
<evidence type="ECO:0000256" key="2">
    <source>
        <dbReference type="ARBA" id="ARBA00022490"/>
    </source>
</evidence>
<dbReference type="Gene3D" id="3.30.920.20">
    <property type="entry name" value="Gas2-like domain"/>
    <property type="match status" value="1"/>
</dbReference>
<dbReference type="SUPFAM" id="SSF143575">
    <property type="entry name" value="GAS2 domain-like"/>
    <property type="match status" value="1"/>
</dbReference>
<dbReference type="PROSITE" id="PS51460">
    <property type="entry name" value="GAR"/>
    <property type="match status" value="1"/>
</dbReference>
<keyword evidence="3" id="KW-0206">Cytoskeleton</keyword>
<feature type="region of interest" description="Disordered" evidence="4">
    <location>
        <begin position="774"/>
        <end position="902"/>
    </location>
</feature>
<evidence type="ECO:0000256" key="3">
    <source>
        <dbReference type="ARBA" id="ARBA00023212"/>
    </source>
</evidence>
<keyword evidence="7" id="KW-1185">Reference proteome</keyword>
<feature type="compositionally biased region" description="Basic and acidic residues" evidence="4">
    <location>
        <begin position="892"/>
        <end position="902"/>
    </location>
</feature>
<reference evidence="6 7" key="1">
    <citation type="submission" date="2015-09" db="EMBL/GenBank/DDBJ databases">
        <title>Draft genome of a European isolate of the apple canker pathogen Neonectria ditissima.</title>
        <authorList>
            <person name="Gomez-Cortecero A."/>
            <person name="Harrison R.J."/>
            <person name="Armitage A.D."/>
        </authorList>
    </citation>
    <scope>NUCLEOTIDE SEQUENCE [LARGE SCALE GENOMIC DNA]</scope>
    <source>
        <strain evidence="6 7">R09/05</strain>
    </source>
</reference>
<dbReference type="GO" id="GO:0008017">
    <property type="term" value="F:microtubule binding"/>
    <property type="evidence" value="ECO:0007669"/>
    <property type="project" value="InterPro"/>
</dbReference>
<organism evidence="6 7">
    <name type="scientific">Neonectria ditissima</name>
    <dbReference type="NCBI Taxonomy" id="78410"/>
    <lineage>
        <taxon>Eukaryota</taxon>
        <taxon>Fungi</taxon>
        <taxon>Dikarya</taxon>
        <taxon>Ascomycota</taxon>
        <taxon>Pezizomycotina</taxon>
        <taxon>Sordariomycetes</taxon>
        <taxon>Hypocreomycetidae</taxon>
        <taxon>Hypocreales</taxon>
        <taxon>Nectriaceae</taxon>
        <taxon>Neonectria</taxon>
    </lineage>
</organism>
<gene>
    <name evidence="6" type="ORF">AK830_g5248</name>
</gene>
<dbReference type="AlphaFoldDB" id="A0A0P7B5T4"/>
<keyword evidence="2" id="KW-0963">Cytoplasm</keyword>
<comment type="caution">
    <text evidence="6">The sequence shown here is derived from an EMBL/GenBank/DDBJ whole genome shotgun (WGS) entry which is preliminary data.</text>
</comment>
<dbReference type="InterPro" id="IPR003108">
    <property type="entry name" value="GAR_dom"/>
</dbReference>
<comment type="subcellular location">
    <subcellularLocation>
        <location evidence="1">Cytoplasm</location>
        <location evidence="1">Cytoskeleton</location>
    </subcellularLocation>
</comment>
<dbReference type="GO" id="GO:0005856">
    <property type="term" value="C:cytoskeleton"/>
    <property type="evidence" value="ECO:0007669"/>
    <property type="project" value="UniProtKB-SubCell"/>
</dbReference>
<feature type="compositionally biased region" description="Low complexity" evidence="4">
    <location>
        <begin position="689"/>
        <end position="698"/>
    </location>
</feature>
<feature type="region of interest" description="Disordered" evidence="4">
    <location>
        <begin position="687"/>
        <end position="719"/>
    </location>
</feature>
<accession>A0A0P7B5T4</accession>
<feature type="region of interest" description="Disordered" evidence="4">
    <location>
        <begin position="1"/>
        <end position="25"/>
    </location>
</feature>
<dbReference type="Proteomes" id="UP000050424">
    <property type="component" value="Unassembled WGS sequence"/>
</dbReference>
<dbReference type="EMBL" id="LKCW01000067">
    <property type="protein sequence ID" value="KPM41341.1"/>
    <property type="molecule type" value="Genomic_DNA"/>
</dbReference>
<evidence type="ECO:0000259" key="5">
    <source>
        <dbReference type="PROSITE" id="PS51460"/>
    </source>
</evidence>
<feature type="domain" description="GAR" evidence="5">
    <location>
        <begin position="694"/>
        <end position="771"/>
    </location>
</feature>
<name>A0A0P7B5T4_9HYPO</name>
<dbReference type="Pfam" id="PF02187">
    <property type="entry name" value="GAS2"/>
    <property type="match status" value="1"/>
</dbReference>
<evidence type="ECO:0000256" key="4">
    <source>
        <dbReference type="SAM" id="MobiDB-lite"/>
    </source>
</evidence>
<evidence type="ECO:0000256" key="1">
    <source>
        <dbReference type="ARBA" id="ARBA00004245"/>
    </source>
</evidence>
<dbReference type="OrthoDB" id="5409589at2759"/>
<protein>
    <recommendedName>
        <fullName evidence="5">GAR domain-containing protein</fullName>
    </recommendedName>
</protein>
<feature type="region of interest" description="Disordered" evidence="4">
    <location>
        <begin position="914"/>
        <end position="954"/>
    </location>
</feature>
<feature type="compositionally biased region" description="Polar residues" evidence="4">
    <location>
        <begin position="464"/>
        <end position="476"/>
    </location>
</feature>
<feature type="compositionally biased region" description="Basic and acidic residues" evidence="4">
    <location>
        <begin position="942"/>
        <end position="954"/>
    </location>
</feature>
<feature type="region of interest" description="Disordered" evidence="4">
    <location>
        <begin position="433"/>
        <end position="602"/>
    </location>
</feature>
<dbReference type="STRING" id="78410.A0A0P7B5T4"/>